<evidence type="ECO:0000256" key="5">
    <source>
        <dbReference type="PROSITE-ProRule" id="PRU00502"/>
    </source>
</evidence>
<dbReference type="Pfam" id="PF00443">
    <property type="entry name" value="UCH"/>
    <property type="match status" value="2"/>
</dbReference>
<feature type="region of interest" description="Disordered" evidence="6">
    <location>
        <begin position="1"/>
        <end position="25"/>
    </location>
</feature>
<feature type="domain" description="USP" evidence="7">
    <location>
        <begin position="213"/>
        <end position="1093"/>
    </location>
</feature>
<feature type="region of interest" description="Disordered" evidence="6">
    <location>
        <begin position="448"/>
        <end position="539"/>
    </location>
</feature>
<feature type="compositionally biased region" description="Basic and acidic residues" evidence="6">
    <location>
        <begin position="462"/>
        <end position="488"/>
    </location>
</feature>
<keyword evidence="4" id="KW-0862">Zinc</keyword>
<dbReference type="InterPro" id="IPR018200">
    <property type="entry name" value="USP_CS"/>
</dbReference>
<feature type="compositionally biased region" description="Basic and acidic residues" evidence="6">
    <location>
        <begin position="793"/>
        <end position="804"/>
    </location>
</feature>
<feature type="compositionally biased region" description="Basic residues" evidence="6">
    <location>
        <begin position="1"/>
        <end position="15"/>
    </location>
</feature>
<dbReference type="PROSITE" id="PS50235">
    <property type="entry name" value="USP_3"/>
    <property type="match status" value="1"/>
</dbReference>
<evidence type="ECO:0000259" key="7">
    <source>
        <dbReference type="PROSITE" id="PS50235"/>
    </source>
</evidence>
<dbReference type="InterPro" id="IPR001394">
    <property type="entry name" value="Peptidase_C19_UCH"/>
</dbReference>
<dbReference type="Gene3D" id="3.90.70.10">
    <property type="entry name" value="Cysteine proteinases"/>
    <property type="match status" value="2"/>
</dbReference>
<dbReference type="InterPro" id="IPR038765">
    <property type="entry name" value="Papain-like_cys_pep_sf"/>
</dbReference>
<evidence type="ECO:0000256" key="4">
    <source>
        <dbReference type="ARBA" id="ARBA00022833"/>
    </source>
</evidence>
<feature type="compositionally biased region" description="Polar residues" evidence="6">
    <location>
        <begin position="762"/>
        <end position="774"/>
    </location>
</feature>
<accession>A0AAV6VEZ4</accession>
<feature type="compositionally biased region" description="Basic residues" evidence="6">
    <location>
        <begin position="489"/>
        <end position="498"/>
    </location>
</feature>
<sequence length="1094" mass="124493">MAKKKSSKYNVKPKHQKDIPDTSEEELNEPVYQGKCCAHMPRSVNFGRVKRTLKTGDLSSCAGCTAPLIEGEETPEVWLCLQCGYRGCGRTSTSKHGLQHFATIHSDCHSLVLSPASGVVWCYDCDDEVSLQSSKSLRQCVEFIMKLKINTKRDTNEPLEAKKHLPNKQSLIETVLKEKANIKNMNSEVEAVKTVSAPLRKKKENASNKTSVKGLKNLGNTCYFNAVMQNLSQTSLLYNVLEETCSDAYRWNVPHLKVVDDVVIEDTSDDPLKIAVPKEFQLVNTFLQFLKRMSAYSQAKVEVVNPSDLFGDLQKKSPQFQYFHQQDSHELLRQFLDGIRQDEVKRQKKAILQHFNVVKVDPEDIDDDVKKLIKAYGCYASHTIVEKVFGGLLISTVLCEECKMSSQVFEPFMDMSLPLFEEKHQESFEQQSSLLDDGKKSTLKAVRIHKPHQECNENGEEYAIKKSTKDYSKPSKHQERKQKQMEKKEKKKNKKAQNKKAMNELLSQENKEPDIPTENGEQDAELESENAMPETKKNSLNNEIADLETENASLETENASLEIENGSLEIENISLETESLSIETEESNHINNVPETINLNNTVLNKEENIHNGILTNCDELEPQMNLTSNIEMEENVFESEVRTTSSKDLNVSNPVNQDFVVLFEEKLFLNGEPCATSSPTDKKKCETLLQNEDTPVSKNEDHCTDDKTELNPRDISDQFAKCVNISTNDNLSDIELDERMHNLSMQVKEMRIRKDSDRQESILSSNDSLADSTRNADCDDTPKTNNTSYESLELKEDDAKNEDMSSSFSPSQTKEWILKSLTTLKCRKHVPQLECSIDSCLMHFTKPELLTGNNKFRCENCSEIKRKKTGDKKAVVYSNASKQLLIFSPPAILTLHLKRFQQEKPHHKVTSSLKRLIFSSILKYPMCQKISKIAKWPQAAWDPQNSEVGMSLRKVNRFVEFPLVLDLASYCSSACSILPHMSSVQNEILYSLYGVVEHSGHLKSGHYTAYVKASKRTSNHSFLSQLPLAQCDLEQLLHKFSKNSDAQSENALEGIAKLEDFRWYYISDCHVRETTEAQVLKCQAYLLFYERIK</sequence>
<evidence type="ECO:0000256" key="3">
    <source>
        <dbReference type="ARBA" id="ARBA00022771"/>
    </source>
</evidence>
<dbReference type="InterPro" id="IPR028889">
    <property type="entry name" value="USP"/>
</dbReference>
<dbReference type="InterPro" id="IPR001607">
    <property type="entry name" value="Znf_UBP"/>
</dbReference>
<dbReference type="GO" id="GO:0005634">
    <property type="term" value="C:nucleus"/>
    <property type="evidence" value="ECO:0007669"/>
    <property type="project" value="TreeGrafter"/>
</dbReference>
<feature type="compositionally biased region" description="Basic and acidic residues" evidence="6">
    <location>
        <begin position="699"/>
        <end position="712"/>
    </location>
</feature>
<keyword evidence="3 5" id="KW-0863">Zinc-finger</keyword>
<feature type="compositionally biased region" description="Basic and acidic residues" evidence="6">
    <location>
        <begin position="751"/>
        <end position="761"/>
    </location>
</feature>
<dbReference type="PANTHER" id="PTHR24006:SF781">
    <property type="entry name" value="LD34905P"/>
    <property type="match status" value="1"/>
</dbReference>
<feature type="region of interest" description="Disordered" evidence="6">
    <location>
        <begin position="751"/>
        <end position="810"/>
    </location>
</feature>
<keyword evidence="10" id="KW-1185">Reference proteome</keyword>
<dbReference type="InterPro" id="IPR013083">
    <property type="entry name" value="Znf_RING/FYVE/PHD"/>
</dbReference>
<dbReference type="GO" id="GO:0016579">
    <property type="term" value="P:protein deubiquitination"/>
    <property type="evidence" value="ECO:0007669"/>
    <property type="project" value="InterPro"/>
</dbReference>
<proteinExistence type="inferred from homology"/>
<protein>
    <recommendedName>
        <fullName evidence="11">Ubiquitinyl hydrolase 1</fullName>
    </recommendedName>
</protein>
<dbReference type="GO" id="GO:0005829">
    <property type="term" value="C:cytosol"/>
    <property type="evidence" value="ECO:0007669"/>
    <property type="project" value="TreeGrafter"/>
</dbReference>
<evidence type="ECO:0000313" key="9">
    <source>
        <dbReference type="EMBL" id="KAG8194201.1"/>
    </source>
</evidence>
<dbReference type="PROSITE" id="PS50271">
    <property type="entry name" value="ZF_UBP"/>
    <property type="match status" value="1"/>
</dbReference>
<evidence type="ECO:0000313" key="10">
    <source>
        <dbReference type="Proteomes" id="UP000827092"/>
    </source>
</evidence>
<feature type="region of interest" description="Disordered" evidence="6">
    <location>
        <begin position="690"/>
        <end position="712"/>
    </location>
</feature>
<comment type="caution">
    <text evidence="9">The sequence shown here is derived from an EMBL/GenBank/DDBJ whole genome shotgun (WGS) entry which is preliminary data.</text>
</comment>
<organism evidence="9 10">
    <name type="scientific">Oedothorax gibbosus</name>
    <dbReference type="NCBI Taxonomy" id="931172"/>
    <lineage>
        <taxon>Eukaryota</taxon>
        <taxon>Metazoa</taxon>
        <taxon>Ecdysozoa</taxon>
        <taxon>Arthropoda</taxon>
        <taxon>Chelicerata</taxon>
        <taxon>Arachnida</taxon>
        <taxon>Araneae</taxon>
        <taxon>Araneomorphae</taxon>
        <taxon>Entelegynae</taxon>
        <taxon>Araneoidea</taxon>
        <taxon>Linyphiidae</taxon>
        <taxon>Erigoninae</taxon>
        <taxon>Oedothorax</taxon>
    </lineage>
</organism>
<dbReference type="PANTHER" id="PTHR24006">
    <property type="entry name" value="UBIQUITIN CARBOXYL-TERMINAL HYDROLASE"/>
    <property type="match status" value="1"/>
</dbReference>
<evidence type="ECO:0000256" key="2">
    <source>
        <dbReference type="ARBA" id="ARBA00022723"/>
    </source>
</evidence>
<dbReference type="InterPro" id="IPR050164">
    <property type="entry name" value="Peptidase_C19"/>
</dbReference>
<dbReference type="Gene3D" id="3.30.40.10">
    <property type="entry name" value="Zinc/RING finger domain, C3HC4 (zinc finger)"/>
    <property type="match status" value="1"/>
</dbReference>
<dbReference type="GO" id="GO:0008270">
    <property type="term" value="F:zinc ion binding"/>
    <property type="evidence" value="ECO:0007669"/>
    <property type="project" value="UniProtKB-KW"/>
</dbReference>
<reference evidence="9 10" key="1">
    <citation type="journal article" date="2022" name="Nat. Ecol. Evol.">
        <title>A masculinizing supergene underlies an exaggerated male reproductive morph in a spider.</title>
        <authorList>
            <person name="Hendrickx F."/>
            <person name="De Corte Z."/>
            <person name="Sonet G."/>
            <person name="Van Belleghem S.M."/>
            <person name="Kostlbacher S."/>
            <person name="Vangestel C."/>
        </authorList>
    </citation>
    <scope>NUCLEOTIDE SEQUENCE [LARGE SCALE GENOMIC DNA]</scope>
    <source>
        <strain evidence="9">W744_W776</strain>
    </source>
</reference>
<dbReference type="PROSITE" id="PS00972">
    <property type="entry name" value="USP_1"/>
    <property type="match status" value="1"/>
</dbReference>
<evidence type="ECO:0000259" key="8">
    <source>
        <dbReference type="PROSITE" id="PS50271"/>
    </source>
</evidence>
<dbReference type="Proteomes" id="UP000827092">
    <property type="component" value="Unassembled WGS sequence"/>
</dbReference>
<evidence type="ECO:0008006" key="11">
    <source>
        <dbReference type="Google" id="ProtNLM"/>
    </source>
</evidence>
<dbReference type="Pfam" id="PF02148">
    <property type="entry name" value="zf-UBP"/>
    <property type="match status" value="1"/>
</dbReference>
<name>A0AAV6VEZ4_9ARAC</name>
<evidence type="ECO:0000256" key="1">
    <source>
        <dbReference type="ARBA" id="ARBA00009085"/>
    </source>
</evidence>
<dbReference type="PROSITE" id="PS00973">
    <property type="entry name" value="USP_2"/>
    <property type="match status" value="1"/>
</dbReference>
<dbReference type="SUPFAM" id="SSF54001">
    <property type="entry name" value="Cysteine proteinases"/>
    <property type="match status" value="1"/>
</dbReference>
<gene>
    <name evidence="9" type="ORF">JTE90_024533</name>
</gene>
<evidence type="ECO:0000256" key="6">
    <source>
        <dbReference type="SAM" id="MobiDB-lite"/>
    </source>
</evidence>
<comment type="similarity">
    <text evidence="1">Belongs to the peptidase C19 family.</text>
</comment>
<dbReference type="GO" id="GO:0004843">
    <property type="term" value="F:cysteine-type deubiquitinase activity"/>
    <property type="evidence" value="ECO:0007669"/>
    <property type="project" value="InterPro"/>
</dbReference>
<dbReference type="EMBL" id="JAFNEN010000106">
    <property type="protein sequence ID" value="KAG8194201.1"/>
    <property type="molecule type" value="Genomic_DNA"/>
</dbReference>
<feature type="domain" description="UBP-type" evidence="8">
    <location>
        <begin position="41"/>
        <end position="147"/>
    </location>
</feature>
<dbReference type="SUPFAM" id="SSF57850">
    <property type="entry name" value="RING/U-box"/>
    <property type="match status" value="1"/>
</dbReference>
<dbReference type="AlphaFoldDB" id="A0AAV6VEZ4"/>
<keyword evidence="2" id="KW-0479">Metal-binding</keyword>